<dbReference type="PANTHER" id="PTHR31390">
    <property type="entry name" value="EXPRESSED PROTEIN"/>
    <property type="match status" value="1"/>
</dbReference>
<feature type="region of interest" description="Disordered" evidence="1">
    <location>
        <begin position="1"/>
        <end position="29"/>
    </location>
</feature>
<dbReference type="AlphaFoldDB" id="A0A8S9S1L5"/>
<evidence type="ECO:0000313" key="2">
    <source>
        <dbReference type="EMBL" id="KAF3586262.1"/>
    </source>
</evidence>
<name>A0A8S9S1L5_BRACR</name>
<accession>A0A8S9S1L5</accession>
<dbReference type="InterPro" id="IPR021916">
    <property type="entry name" value="DUF3527"/>
</dbReference>
<feature type="compositionally biased region" description="Polar residues" evidence="1">
    <location>
        <begin position="14"/>
        <end position="29"/>
    </location>
</feature>
<gene>
    <name evidence="2" type="ORF">F2Q69_00025819</name>
</gene>
<dbReference type="EMBL" id="QGKX02000088">
    <property type="protein sequence ID" value="KAF3586262.1"/>
    <property type="molecule type" value="Genomic_DNA"/>
</dbReference>
<protein>
    <submittedName>
        <fullName evidence="2">Uncharacterized protein</fullName>
    </submittedName>
</protein>
<proteinExistence type="predicted"/>
<dbReference type="PANTHER" id="PTHR31390:SF2">
    <property type="entry name" value="EXPRESSED PROTEIN"/>
    <property type="match status" value="1"/>
</dbReference>
<comment type="caution">
    <text evidence="2">The sequence shown here is derived from an EMBL/GenBank/DDBJ whole genome shotgun (WGS) entry which is preliminary data.</text>
</comment>
<feature type="compositionally biased region" description="Basic and acidic residues" evidence="1">
    <location>
        <begin position="1"/>
        <end position="13"/>
    </location>
</feature>
<evidence type="ECO:0000313" key="3">
    <source>
        <dbReference type="Proteomes" id="UP000712600"/>
    </source>
</evidence>
<sequence length="411" mass="45906">MEGDTPDAKKNEDQLMNVNNDVSPSSLNSISKSRNLLQKKDGRCLAVLSSGKYLQIFKNSPKVSCSDEFSTSSPSHFLRKPGADSIAADQSRKVISLPSNNTFSSPSRDDSQGTLQFTMRANGTPRFVFKLDNQKDVYVASLSSKADDQSVLEYSYMIHLQRRESSSSSSSSSLLVGRIKVSTLSSGSLLNERFIERKFVLFSSNGEHSQTPCRKKNKGLCEKVVGVMKNNNEQMQQPDFDHEQVNLLENNLPTNLETLAIVVKQEFLEEEEEETGGWGLKFLRKSTLVQTESGSSRSKTSIDVVFPSGIHGGPEDGPLSLIERWKSQGNCDCGGWDLGCSLTILKEGQQQKDNLLELFIERSKHETSVLRIEKLPRGRYFVQYQTWLSALQSFSVALAFIHSHRAISYDH</sequence>
<organism evidence="2 3">
    <name type="scientific">Brassica cretica</name>
    <name type="common">Mustard</name>
    <dbReference type="NCBI Taxonomy" id="69181"/>
    <lineage>
        <taxon>Eukaryota</taxon>
        <taxon>Viridiplantae</taxon>
        <taxon>Streptophyta</taxon>
        <taxon>Embryophyta</taxon>
        <taxon>Tracheophyta</taxon>
        <taxon>Spermatophyta</taxon>
        <taxon>Magnoliopsida</taxon>
        <taxon>eudicotyledons</taxon>
        <taxon>Gunneridae</taxon>
        <taxon>Pentapetalae</taxon>
        <taxon>rosids</taxon>
        <taxon>malvids</taxon>
        <taxon>Brassicales</taxon>
        <taxon>Brassicaceae</taxon>
        <taxon>Brassiceae</taxon>
        <taxon>Brassica</taxon>
    </lineage>
</organism>
<dbReference type="Proteomes" id="UP000712600">
    <property type="component" value="Unassembled WGS sequence"/>
</dbReference>
<reference evidence="2" key="1">
    <citation type="submission" date="2019-12" db="EMBL/GenBank/DDBJ databases">
        <title>Genome sequencing and annotation of Brassica cretica.</title>
        <authorList>
            <person name="Studholme D.J."/>
            <person name="Sarris P."/>
        </authorList>
    </citation>
    <scope>NUCLEOTIDE SEQUENCE</scope>
    <source>
        <strain evidence="2">PFS-109/04</strain>
        <tissue evidence="2">Leaf</tissue>
    </source>
</reference>
<evidence type="ECO:0000256" key="1">
    <source>
        <dbReference type="SAM" id="MobiDB-lite"/>
    </source>
</evidence>
<dbReference type="Pfam" id="PF12043">
    <property type="entry name" value="DUF3527"/>
    <property type="match status" value="1"/>
</dbReference>